<proteinExistence type="predicted"/>
<name>A0A4P6P2M8_9GAMM</name>
<dbReference type="Proteomes" id="UP000290244">
    <property type="component" value="Chromosome"/>
</dbReference>
<keyword evidence="2" id="KW-1185">Reference proteome</keyword>
<evidence type="ECO:0008006" key="3">
    <source>
        <dbReference type="Google" id="ProtNLM"/>
    </source>
</evidence>
<reference evidence="1 2" key="1">
    <citation type="submission" date="2018-12" db="EMBL/GenBank/DDBJ databases">
        <title>Complete genome of Litorilituus sediminis.</title>
        <authorList>
            <person name="Liu A."/>
            <person name="Rong J."/>
        </authorList>
    </citation>
    <scope>NUCLEOTIDE SEQUENCE [LARGE SCALE GENOMIC DNA]</scope>
    <source>
        <strain evidence="1 2">JCM 17549</strain>
    </source>
</reference>
<accession>A0A4P6P2M8</accession>
<protein>
    <recommendedName>
        <fullName evidence="3">DUF1570 domain-containing protein</fullName>
    </recommendedName>
</protein>
<dbReference type="OrthoDB" id="256673at2"/>
<dbReference type="RefSeq" id="WP_130600838.1">
    <property type="nucleotide sequence ID" value="NZ_CP034759.1"/>
</dbReference>
<evidence type="ECO:0000313" key="2">
    <source>
        <dbReference type="Proteomes" id="UP000290244"/>
    </source>
</evidence>
<organism evidence="1 2">
    <name type="scientific">Litorilituus sediminis</name>
    <dbReference type="NCBI Taxonomy" id="718192"/>
    <lineage>
        <taxon>Bacteria</taxon>
        <taxon>Pseudomonadati</taxon>
        <taxon>Pseudomonadota</taxon>
        <taxon>Gammaproteobacteria</taxon>
        <taxon>Alteromonadales</taxon>
        <taxon>Colwelliaceae</taxon>
        <taxon>Litorilituus</taxon>
    </lineage>
</organism>
<dbReference type="AlphaFoldDB" id="A0A4P6P2M8"/>
<gene>
    <name evidence="1" type="ORF">EMK97_07395</name>
</gene>
<sequence>MNKRLIGILTVLAFVGSFLLANYFSDQRISVHAQLNKAIHWVESLFYAEPEVNQQPANTKQSIAKEEPKKQYSHVEVGNARACKDTSLGEVKYKKVGKVYNWVDERGIANFSSTPPKKGDFTLLNYAGEKVFDYFTLDLNTERLPYDFHRKLTLKLNKLFEVYGRLLDSSSLKKVDINLRVYASKMAFNQIKAKHNMPIGDNTPGFYSHGSNQAHLLLTNHAATMRTATHEAVHAINRGIIGYSPKWLNEGLAEYSEYIEVKGNSSRVYPNQNWTSKDFVSKQLLPLDELLTATNADWDSKLRTRLYATSWAFIYFMMDNSQRKAMLAKVIKYEQQNLCDVIGIQQVEKAMGMSIKGLKRQFVHWANRRLRTQTI</sequence>
<evidence type="ECO:0000313" key="1">
    <source>
        <dbReference type="EMBL" id="QBG35551.1"/>
    </source>
</evidence>
<dbReference type="KEGG" id="lsd:EMK97_07395"/>
<dbReference type="Gene3D" id="1.10.390.20">
    <property type="match status" value="1"/>
</dbReference>
<dbReference type="EMBL" id="CP034759">
    <property type="protein sequence ID" value="QBG35551.1"/>
    <property type="molecule type" value="Genomic_DNA"/>
</dbReference>